<gene>
    <name evidence="1" type="ORF">T01_10823</name>
</gene>
<organism evidence="1 2">
    <name type="scientific">Trichinella spiralis</name>
    <name type="common">Trichina worm</name>
    <dbReference type="NCBI Taxonomy" id="6334"/>
    <lineage>
        <taxon>Eukaryota</taxon>
        <taxon>Metazoa</taxon>
        <taxon>Ecdysozoa</taxon>
        <taxon>Nematoda</taxon>
        <taxon>Enoplea</taxon>
        <taxon>Dorylaimia</taxon>
        <taxon>Trichinellida</taxon>
        <taxon>Trichinellidae</taxon>
        <taxon>Trichinella</taxon>
    </lineage>
</organism>
<sequence>MLKEPIKEQSNSGHVAEILHLESLLGVAIDNAELSGTLEGVFVHLKDILNASADVAQMVKGETILQQVY</sequence>
<evidence type="ECO:0000313" key="2">
    <source>
        <dbReference type="Proteomes" id="UP000054776"/>
    </source>
</evidence>
<dbReference type="Proteomes" id="UP000054776">
    <property type="component" value="Unassembled WGS sequence"/>
</dbReference>
<evidence type="ECO:0000313" key="1">
    <source>
        <dbReference type="EMBL" id="KRY28917.1"/>
    </source>
</evidence>
<dbReference type="InParanoid" id="A0A0V1AVY6"/>
<reference evidence="1 2" key="1">
    <citation type="submission" date="2015-01" db="EMBL/GenBank/DDBJ databases">
        <title>Evolution of Trichinella species and genotypes.</title>
        <authorList>
            <person name="Korhonen P.K."/>
            <person name="Edoardo P."/>
            <person name="Giuseppe L.R."/>
            <person name="Gasser R.B."/>
        </authorList>
    </citation>
    <scope>NUCLEOTIDE SEQUENCE [LARGE SCALE GENOMIC DNA]</scope>
    <source>
        <strain evidence="1">ISS3</strain>
    </source>
</reference>
<accession>A0A0V1AVY6</accession>
<dbReference type="AlphaFoldDB" id="A0A0V1AVY6"/>
<protein>
    <submittedName>
        <fullName evidence="1">Uncharacterized protein</fullName>
    </submittedName>
</protein>
<comment type="caution">
    <text evidence="1">The sequence shown here is derived from an EMBL/GenBank/DDBJ whole genome shotgun (WGS) entry which is preliminary data.</text>
</comment>
<keyword evidence="2" id="KW-1185">Reference proteome</keyword>
<name>A0A0V1AVY6_TRISP</name>
<dbReference type="EMBL" id="JYDH01000187">
    <property type="protein sequence ID" value="KRY28917.1"/>
    <property type="molecule type" value="Genomic_DNA"/>
</dbReference>
<proteinExistence type="predicted"/>